<comment type="caution">
    <text evidence="2">The sequence shown here is derived from an EMBL/GenBank/DDBJ whole genome shotgun (WGS) entry which is preliminary data.</text>
</comment>
<dbReference type="CDD" id="cd06558">
    <property type="entry name" value="crotonase-like"/>
    <property type="match status" value="1"/>
</dbReference>
<dbReference type="InterPro" id="IPR051683">
    <property type="entry name" value="Enoyl-CoA_Hydratase/Isomerase"/>
</dbReference>
<accession>A0A7W5BEX0</accession>
<evidence type="ECO:0000313" key="2">
    <source>
        <dbReference type="EMBL" id="MBB3120975.1"/>
    </source>
</evidence>
<evidence type="ECO:0000256" key="1">
    <source>
        <dbReference type="ARBA" id="ARBA00005254"/>
    </source>
</evidence>
<dbReference type="Proteomes" id="UP000541535">
    <property type="component" value="Unassembled WGS sequence"/>
</dbReference>
<proteinExistence type="inferred from homology"/>
<dbReference type="EMBL" id="JACHXD010000012">
    <property type="protein sequence ID" value="MBB3120975.1"/>
    <property type="molecule type" value="Genomic_DNA"/>
</dbReference>
<organism evidence="2 3">
    <name type="scientific">Pseudoduganella violacea</name>
    <dbReference type="NCBI Taxonomy" id="1715466"/>
    <lineage>
        <taxon>Bacteria</taxon>
        <taxon>Pseudomonadati</taxon>
        <taxon>Pseudomonadota</taxon>
        <taxon>Betaproteobacteria</taxon>
        <taxon>Burkholderiales</taxon>
        <taxon>Oxalobacteraceae</taxon>
        <taxon>Telluria group</taxon>
        <taxon>Pseudoduganella</taxon>
    </lineage>
</organism>
<dbReference type="GO" id="GO:0003824">
    <property type="term" value="F:catalytic activity"/>
    <property type="evidence" value="ECO:0007669"/>
    <property type="project" value="UniProtKB-ARBA"/>
</dbReference>
<gene>
    <name evidence="2" type="ORF">FHS03_004048</name>
</gene>
<protein>
    <submittedName>
        <fullName evidence="2">Polyketide biosynthesis enoyl-CoA hydratase PksH</fullName>
    </submittedName>
</protein>
<name>A0A7W5BEX0_9BURK</name>
<dbReference type="AlphaFoldDB" id="A0A7W5BEX0"/>
<dbReference type="Gene3D" id="3.90.226.10">
    <property type="entry name" value="2-enoyl-CoA Hydratase, Chain A, domain 1"/>
    <property type="match status" value="1"/>
</dbReference>
<dbReference type="InterPro" id="IPR001753">
    <property type="entry name" value="Enoyl-CoA_hydra/iso"/>
</dbReference>
<dbReference type="SUPFAM" id="SSF52096">
    <property type="entry name" value="ClpP/crotonase"/>
    <property type="match status" value="1"/>
</dbReference>
<dbReference type="PANTHER" id="PTHR42964:SF1">
    <property type="entry name" value="POLYKETIDE BIOSYNTHESIS ENOYL-COA HYDRATASE PKSH-RELATED"/>
    <property type="match status" value="1"/>
</dbReference>
<dbReference type="Pfam" id="PF00378">
    <property type="entry name" value="ECH_1"/>
    <property type="match status" value="1"/>
</dbReference>
<comment type="similarity">
    <text evidence="1">Belongs to the enoyl-CoA hydratase/isomerase family.</text>
</comment>
<dbReference type="RefSeq" id="WP_183442716.1">
    <property type="nucleotide sequence ID" value="NZ_JACHXD010000012.1"/>
</dbReference>
<dbReference type="PANTHER" id="PTHR42964">
    <property type="entry name" value="ENOYL-COA HYDRATASE"/>
    <property type="match status" value="1"/>
</dbReference>
<dbReference type="NCBIfam" id="NF005498">
    <property type="entry name" value="PRK07112.1"/>
    <property type="match status" value="1"/>
</dbReference>
<dbReference type="InterPro" id="IPR029045">
    <property type="entry name" value="ClpP/crotonase-like_dom_sf"/>
</dbReference>
<sequence>MTRYSSIAVSRQGPVCLIQFAREAAGNTINATLVSECLAALDGLDAGCTVVVLRGHAGTFCNGADFAAVQGATDAREQAPEALYALWTRLAYGPFVSVALVEGRANAGGIGFVAACNIVLAGPRAEFSLSEMLFGLLPACVMPFLARRVGWQRAQYMTLMTRAFDAPQALQWGLVDALDERCEVLLSKHLSRLRCLPAAAIVRYKRYLAELPAGIEAARPLALATNREVFADPDNLAAIEQYVSHGRLRWERPNQ</sequence>
<reference evidence="2 3" key="1">
    <citation type="submission" date="2020-08" db="EMBL/GenBank/DDBJ databases">
        <title>Genomic Encyclopedia of Type Strains, Phase III (KMG-III): the genomes of soil and plant-associated and newly described type strains.</title>
        <authorList>
            <person name="Whitman W."/>
        </authorList>
    </citation>
    <scope>NUCLEOTIDE SEQUENCE [LARGE SCALE GENOMIC DNA]</scope>
    <source>
        <strain evidence="2 3">CECT 8897</strain>
    </source>
</reference>
<keyword evidence="3" id="KW-1185">Reference proteome</keyword>
<evidence type="ECO:0000313" key="3">
    <source>
        <dbReference type="Proteomes" id="UP000541535"/>
    </source>
</evidence>